<feature type="compositionally biased region" description="Gly residues" evidence="1">
    <location>
        <begin position="119"/>
        <end position="129"/>
    </location>
</feature>
<proteinExistence type="predicted"/>
<feature type="region of interest" description="Disordered" evidence="1">
    <location>
        <begin position="72"/>
        <end position="129"/>
    </location>
</feature>
<gene>
    <name evidence="2" type="ORF">UFOPK3564_04146</name>
</gene>
<dbReference type="EMBL" id="CAFBMK010000512">
    <property type="protein sequence ID" value="CAB4962325.1"/>
    <property type="molecule type" value="Genomic_DNA"/>
</dbReference>
<organism evidence="2">
    <name type="scientific">freshwater metagenome</name>
    <dbReference type="NCBI Taxonomy" id="449393"/>
    <lineage>
        <taxon>unclassified sequences</taxon>
        <taxon>metagenomes</taxon>
        <taxon>ecological metagenomes</taxon>
    </lineage>
</organism>
<accession>A0A6J7L302</accession>
<evidence type="ECO:0000256" key="1">
    <source>
        <dbReference type="SAM" id="MobiDB-lite"/>
    </source>
</evidence>
<reference evidence="2" key="1">
    <citation type="submission" date="2020-05" db="EMBL/GenBank/DDBJ databases">
        <authorList>
            <person name="Chiriac C."/>
            <person name="Salcher M."/>
            <person name="Ghai R."/>
            <person name="Kavagutti S V."/>
        </authorList>
    </citation>
    <scope>NUCLEOTIDE SEQUENCE</scope>
</reference>
<sequence>MIQPEPINARFVGGPLDGETHRLAHRLPYVQVPGPDESFFARLWIERPDCADHLLYAVDGADDPETLVYRTMADRPEGDPGPVAGAVDPATIGAPSGLRPEDFGVDPADVPANRAAAEGAGGAAQGGTA</sequence>
<evidence type="ECO:0000313" key="2">
    <source>
        <dbReference type="EMBL" id="CAB4962325.1"/>
    </source>
</evidence>
<name>A0A6J7L302_9ZZZZ</name>
<protein>
    <submittedName>
        <fullName evidence="2">Unannotated protein</fullName>
    </submittedName>
</protein>
<dbReference type="AlphaFoldDB" id="A0A6J7L302"/>